<accession>A0A5J4VT60</accession>
<proteinExistence type="predicted"/>
<dbReference type="AlphaFoldDB" id="A0A5J4VT60"/>
<protein>
    <submittedName>
        <fullName evidence="1">Uncharacterized protein</fullName>
    </submittedName>
</protein>
<evidence type="ECO:0000313" key="1">
    <source>
        <dbReference type="EMBL" id="KAA6385609.1"/>
    </source>
</evidence>
<name>A0A5J4VT60_9EUKA</name>
<dbReference type="Proteomes" id="UP000324800">
    <property type="component" value="Unassembled WGS sequence"/>
</dbReference>
<dbReference type="Gene3D" id="1.25.10.10">
    <property type="entry name" value="Leucine-rich Repeat Variant"/>
    <property type="match status" value="1"/>
</dbReference>
<gene>
    <name evidence="1" type="ORF">EZS28_018864</name>
</gene>
<reference evidence="1 2" key="1">
    <citation type="submission" date="2019-03" db="EMBL/GenBank/DDBJ databases">
        <title>Single cell metagenomics reveals metabolic interactions within the superorganism composed of flagellate Streblomastix strix and complex community of Bacteroidetes bacteria on its surface.</title>
        <authorList>
            <person name="Treitli S.C."/>
            <person name="Kolisko M."/>
            <person name="Husnik F."/>
            <person name="Keeling P."/>
            <person name="Hampl V."/>
        </authorList>
    </citation>
    <scope>NUCLEOTIDE SEQUENCE [LARGE SCALE GENOMIC DNA]</scope>
    <source>
        <strain evidence="1">ST1C</strain>
    </source>
</reference>
<evidence type="ECO:0000313" key="2">
    <source>
        <dbReference type="Proteomes" id="UP000324800"/>
    </source>
</evidence>
<dbReference type="InterPro" id="IPR011989">
    <property type="entry name" value="ARM-like"/>
</dbReference>
<organism evidence="1 2">
    <name type="scientific">Streblomastix strix</name>
    <dbReference type="NCBI Taxonomy" id="222440"/>
    <lineage>
        <taxon>Eukaryota</taxon>
        <taxon>Metamonada</taxon>
        <taxon>Preaxostyla</taxon>
        <taxon>Oxymonadida</taxon>
        <taxon>Streblomastigidae</taxon>
        <taxon>Streblomastix</taxon>
    </lineage>
</organism>
<dbReference type="EMBL" id="SNRW01005185">
    <property type="protein sequence ID" value="KAA6385609.1"/>
    <property type="molecule type" value="Genomic_DNA"/>
</dbReference>
<sequence>MIIELSTLPLVNPSSLPSQKQFSVNLNLLHNLIINNFRLAESVASYPNLLPILIAFTFYNTNKIKEQSTDDNENTLEVRNQCIDIISEICQYCGNQIQHKVLIEMKFAKSMTLAACLGGGSQEQNNSVIKSAQQCFESIIPLMIDDEIYENQSHSLHAEIIEDVEEEGGLEEFDSFNSARKI</sequence>
<comment type="caution">
    <text evidence="1">The sequence shown here is derived from an EMBL/GenBank/DDBJ whole genome shotgun (WGS) entry which is preliminary data.</text>
</comment>